<sequence length="601" mass="64860">MIDKLQGWYAWPFFSVLPRVHKGLATAWWALIVVRGALPAVLTVAVAALLSAVQRQDSLVPPLAAVSVVFLLMQLLAPVHAQTGASLGDWLSSWLHDKLAEATTKPSGLAHLESRELTDRLTMARDFDLGISGPPMSISIGLISGGLVEAMTGLSQASVLFAFAWWAPPLVAGAWLATHWLLRESGGWDRGAQEVLDAQRRAEYTYRLAVDAPAAKELRIFGLGRWTVGRFAAERRRMIELRWQATRLRQRPLLRVVLVVVTANAVVFWAIAREAASGALDIGQVAMFALAAVGASGIAFGGINWALPPTAESVTAVLGLSEAMEETGRLVSGNRSAEGGPAAYVRLKELGFSYPGSTKPVFDGLDVTIEAGTSLAVVGVNGAGKTTLAKLLCRLYDPTSGAIEVDGVDLRDLDLESWRSRVTAVFQDFVRYQLPLRDNVSLHDTSDDVIRAALADAGAKDLAELDTVLSRGYDDGTDLSGGQWQRVAVARALCAVRLGAGLVILDEPTAQLDVRGEAEIFERILEATRGVTTVLISHRFSTVRHADRICVLEEGRVVELGTHAELMAARGRYRHLYDLQASRFAESPVSGDDCTDLEVVE</sequence>
<evidence type="ECO:0000313" key="10">
    <source>
        <dbReference type="EMBL" id="TDC79222.1"/>
    </source>
</evidence>
<dbReference type="OrthoDB" id="9806127at2"/>
<dbReference type="SMART" id="SM00382">
    <property type="entry name" value="AAA"/>
    <property type="match status" value="1"/>
</dbReference>
<keyword evidence="6 7" id="KW-0472">Membrane</keyword>
<evidence type="ECO:0000256" key="4">
    <source>
        <dbReference type="ARBA" id="ARBA00022840"/>
    </source>
</evidence>
<dbReference type="Gene3D" id="1.20.1560.10">
    <property type="entry name" value="ABC transporter type 1, transmembrane domain"/>
    <property type="match status" value="1"/>
</dbReference>
<evidence type="ECO:0000256" key="3">
    <source>
        <dbReference type="ARBA" id="ARBA00022741"/>
    </source>
</evidence>
<keyword evidence="5 7" id="KW-1133">Transmembrane helix</keyword>
<dbReference type="PROSITE" id="PS50929">
    <property type="entry name" value="ABC_TM1F"/>
    <property type="match status" value="1"/>
</dbReference>
<evidence type="ECO:0000256" key="7">
    <source>
        <dbReference type="SAM" id="Phobius"/>
    </source>
</evidence>
<dbReference type="GO" id="GO:0140359">
    <property type="term" value="F:ABC-type transporter activity"/>
    <property type="evidence" value="ECO:0007669"/>
    <property type="project" value="InterPro"/>
</dbReference>
<keyword evidence="11" id="KW-1185">Reference proteome</keyword>
<dbReference type="GO" id="GO:0034040">
    <property type="term" value="F:ATPase-coupled lipid transmembrane transporter activity"/>
    <property type="evidence" value="ECO:0007669"/>
    <property type="project" value="TreeGrafter"/>
</dbReference>
<gene>
    <name evidence="10" type="ORF">E1283_03310</name>
</gene>
<dbReference type="PANTHER" id="PTHR24221:SF646">
    <property type="entry name" value="HAEMOLYSIN SECRETION ATP-BINDING PROTEIN"/>
    <property type="match status" value="1"/>
</dbReference>
<dbReference type="PANTHER" id="PTHR24221">
    <property type="entry name" value="ATP-BINDING CASSETTE SUB-FAMILY B"/>
    <property type="match status" value="1"/>
</dbReference>
<evidence type="ECO:0000259" key="9">
    <source>
        <dbReference type="PROSITE" id="PS50929"/>
    </source>
</evidence>
<evidence type="ECO:0000256" key="5">
    <source>
        <dbReference type="ARBA" id="ARBA00022989"/>
    </source>
</evidence>
<feature type="domain" description="ABC transmembrane type-1" evidence="9">
    <location>
        <begin position="214"/>
        <end position="297"/>
    </location>
</feature>
<dbReference type="InterPro" id="IPR039421">
    <property type="entry name" value="Type_1_exporter"/>
</dbReference>
<accession>A0A4R4TUI2</accession>
<dbReference type="RefSeq" id="WP_132816327.1">
    <property type="nucleotide sequence ID" value="NZ_SMKI01000020.1"/>
</dbReference>
<organism evidence="10 11">
    <name type="scientific">Streptomyces hainanensis</name>
    <dbReference type="NCBI Taxonomy" id="402648"/>
    <lineage>
        <taxon>Bacteria</taxon>
        <taxon>Bacillati</taxon>
        <taxon>Actinomycetota</taxon>
        <taxon>Actinomycetes</taxon>
        <taxon>Kitasatosporales</taxon>
        <taxon>Streptomycetaceae</taxon>
        <taxon>Streptomyces</taxon>
    </lineage>
</organism>
<feature type="transmembrane region" description="Helical" evidence="7">
    <location>
        <begin position="284"/>
        <end position="307"/>
    </location>
</feature>
<evidence type="ECO:0000256" key="2">
    <source>
        <dbReference type="ARBA" id="ARBA00022692"/>
    </source>
</evidence>
<dbReference type="InterPro" id="IPR027417">
    <property type="entry name" value="P-loop_NTPase"/>
</dbReference>
<comment type="subcellular location">
    <subcellularLocation>
        <location evidence="1">Cell membrane</location>
        <topology evidence="1">Multi-pass membrane protein</topology>
    </subcellularLocation>
</comment>
<dbReference type="InterPro" id="IPR011527">
    <property type="entry name" value="ABC1_TM_dom"/>
</dbReference>
<dbReference type="AlphaFoldDB" id="A0A4R4TUI2"/>
<dbReference type="Proteomes" id="UP000295345">
    <property type="component" value="Unassembled WGS sequence"/>
</dbReference>
<comment type="caution">
    <text evidence="10">The sequence shown here is derived from an EMBL/GenBank/DDBJ whole genome shotgun (WGS) entry which is preliminary data.</text>
</comment>
<dbReference type="InterPro" id="IPR003439">
    <property type="entry name" value="ABC_transporter-like_ATP-bd"/>
</dbReference>
<dbReference type="InterPro" id="IPR003593">
    <property type="entry name" value="AAA+_ATPase"/>
</dbReference>
<dbReference type="SUPFAM" id="SSF52540">
    <property type="entry name" value="P-loop containing nucleoside triphosphate hydrolases"/>
    <property type="match status" value="1"/>
</dbReference>
<proteinExistence type="predicted"/>
<feature type="domain" description="ABC transporter" evidence="8">
    <location>
        <begin position="345"/>
        <end position="579"/>
    </location>
</feature>
<keyword evidence="3" id="KW-0547">Nucleotide-binding</keyword>
<dbReference type="PROSITE" id="PS50893">
    <property type="entry name" value="ABC_TRANSPORTER_2"/>
    <property type="match status" value="1"/>
</dbReference>
<dbReference type="PROSITE" id="PS00211">
    <property type="entry name" value="ABC_TRANSPORTER_1"/>
    <property type="match status" value="1"/>
</dbReference>
<name>A0A4R4TUI2_9ACTN</name>
<dbReference type="GO" id="GO:0005524">
    <property type="term" value="F:ATP binding"/>
    <property type="evidence" value="ECO:0007669"/>
    <property type="project" value="UniProtKB-KW"/>
</dbReference>
<dbReference type="InterPro" id="IPR036640">
    <property type="entry name" value="ABC1_TM_sf"/>
</dbReference>
<feature type="transmembrane region" description="Helical" evidence="7">
    <location>
        <begin position="27"/>
        <end position="50"/>
    </location>
</feature>
<feature type="transmembrane region" description="Helical" evidence="7">
    <location>
        <begin position="62"/>
        <end position="81"/>
    </location>
</feature>
<keyword evidence="4 10" id="KW-0067">ATP-binding</keyword>
<dbReference type="GO" id="GO:0005886">
    <property type="term" value="C:plasma membrane"/>
    <property type="evidence" value="ECO:0007669"/>
    <property type="project" value="UniProtKB-SubCell"/>
</dbReference>
<reference evidence="10 11" key="1">
    <citation type="submission" date="2019-03" db="EMBL/GenBank/DDBJ databases">
        <title>Draft genome sequences of novel Actinobacteria.</title>
        <authorList>
            <person name="Sahin N."/>
            <person name="Ay H."/>
            <person name="Saygin H."/>
        </authorList>
    </citation>
    <scope>NUCLEOTIDE SEQUENCE [LARGE SCALE GENOMIC DNA]</scope>
    <source>
        <strain evidence="10 11">DSM 41900</strain>
    </source>
</reference>
<dbReference type="EMBL" id="SMKI01000020">
    <property type="protein sequence ID" value="TDC79222.1"/>
    <property type="molecule type" value="Genomic_DNA"/>
</dbReference>
<evidence type="ECO:0000259" key="8">
    <source>
        <dbReference type="PROSITE" id="PS50893"/>
    </source>
</evidence>
<feature type="transmembrane region" description="Helical" evidence="7">
    <location>
        <begin position="252"/>
        <end position="272"/>
    </location>
</feature>
<evidence type="ECO:0000256" key="1">
    <source>
        <dbReference type="ARBA" id="ARBA00004651"/>
    </source>
</evidence>
<dbReference type="Pfam" id="PF00005">
    <property type="entry name" value="ABC_tran"/>
    <property type="match status" value="1"/>
</dbReference>
<dbReference type="InterPro" id="IPR017871">
    <property type="entry name" value="ABC_transporter-like_CS"/>
</dbReference>
<dbReference type="CDD" id="cd03228">
    <property type="entry name" value="ABCC_MRP_Like"/>
    <property type="match status" value="1"/>
</dbReference>
<keyword evidence="2 7" id="KW-0812">Transmembrane</keyword>
<feature type="transmembrane region" description="Helical" evidence="7">
    <location>
        <begin position="159"/>
        <end position="182"/>
    </location>
</feature>
<protein>
    <submittedName>
        <fullName evidence="10">ABC transporter ATP-binding protein</fullName>
    </submittedName>
</protein>
<evidence type="ECO:0000256" key="6">
    <source>
        <dbReference type="ARBA" id="ARBA00023136"/>
    </source>
</evidence>
<dbReference type="Gene3D" id="3.40.50.300">
    <property type="entry name" value="P-loop containing nucleotide triphosphate hydrolases"/>
    <property type="match status" value="1"/>
</dbReference>
<dbReference type="GO" id="GO:0016887">
    <property type="term" value="F:ATP hydrolysis activity"/>
    <property type="evidence" value="ECO:0007669"/>
    <property type="project" value="InterPro"/>
</dbReference>
<evidence type="ECO:0000313" key="11">
    <source>
        <dbReference type="Proteomes" id="UP000295345"/>
    </source>
</evidence>
<dbReference type="SUPFAM" id="SSF90123">
    <property type="entry name" value="ABC transporter transmembrane region"/>
    <property type="match status" value="1"/>
</dbReference>